<name>A0A2W5S8I1_CERSP</name>
<dbReference type="AlphaFoldDB" id="A0A2W5S8I1"/>
<comment type="caution">
    <text evidence="2">The sequence shown here is derived from an EMBL/GenBank/DDBJ whole genome shotgun (WGS) entry which is preliminary data.</text>
</comment>
<evidence type="ECO:0000313" key="2">
    <source>
        <dbReference type="EMBL" id="PZQ99278.1"/>
    </source>
</evidence>
<dbReference type="SUPFAM" id="SSF51294">
    <property type="entry name" value="Hedgehog/intein (Hint) domain"/>
    <property type="match status" value="1"/>
</dbReference>
<evidence type="ECO:0000259" key="1">
    <source>
        <dbReference type="Pfam" id="PF13403"/>
    </source>
</evidence>
<organism evidence="2 3">
    <name type="scientific">Cereibacter sphaeroides</name>
    <name type="common">Rhodobacter sphaeroides</name>
    <dbReference type="NCBI Taxonomy" id="1063"/>
    <lineage>
        <taxon>Bacteria</taxon>
        <taxon>Pseudomonadati</taxon>
        <taxon>Pseudomonadota</taxon>
        <taxon>Alphaproteobacteria</taxon>
        <taxon>Rhodobacterales</taxon>
        <taxon>Paracoccaceae</taxon>
        <taxon>Cereibacter</taxon>
    </lineage>
</organism>
<dbReference type="InterPro" id="IPR036844">
    <property type="entry name" value="Hint_dom_sf"/>
</dbReference>
<dbReference type="Gene3D" id="2.170.16.10">
    <property type="entry name" value="Hedgehog/Intein (Hint) domain"/>
    <property type="match status" value="1"/>
</dbReference>
<dbReference type="Proteomes" id="UP000248975">
    <property type="component" value="Unassembled WGS sequence"/>
</dbReference>
<reference evidence="2 3" key="1">
    <citation type="submission" date="2017-08" db="EMBL/GenBank/DDBJ databases">
        <title>Infants hospitalized years apart are colonized by the same room-sourced microbial strains.</title>
        <authorList>
            <person name="Brooks B."/>
            <person name="Olm M.R."/>
            <person name="Firek B.A."/>
            <person name="Baker R."/>
            <person name="Thomas B.C."/>
            <person name="Morowitz M.J."/>
            <person name="Banfield J.F."/>
        </authorList>
    </citation>
    <scope>NUCLEOTIDE SEQUENCE [LARGE SCALE GENOMIC DNA]</scope>
    <source>
        <strain evidence="2">S2_003_000_R2_11</strain>
    </source>
</reference>
<feature type="domain" description="Hedgehog/Intein (Hint)" evidence="1">
    <location>
        <begin position="143"/>
        <end position="279"/>
    </location>
</feature>
<gene>
    <name evidence="2" type="ORF">DI533_00815</name>
</gene>
<evidence type="ECO:0000313" key="3">
    <source>
        <dbReference type="Proteomes" id="UP000248975"/>
    </source>
</evidence>
<protein>
    <recommendedName>
        <fullName evidence="1">Hedgehog/Intein (Hint) domain-containing protein</fullName>
    </recommendedName>
</protein>
<dbReference type="Pfam" id="PF13403">
    <property type="entry name" value="Hint_2"/>
    <property type="match status" value="1"/>
</dbReference>
<accession>A0A2W5S8I1</accession>
<dbReference type="EMBL" id="QFQS01000001">
    <property type="protein sequence ID" value="PZQ99278.1"/>
    <property type="molecule type" value="Genomic_DNA"/>
</dbReference>
<dbReference type="InterPro" id="IPR028992">
    <property type="entry name" value="Hedgehog/Intein_dom"/>
</dbReference>
<proteinExistence type="predicted"/>
<sequence length="331" mass="35584">MPTDLIPPLGHSCQVFPAAEIFVSSGANLGDGLGLPETVCAGDVYELDVDARPLRLALHQSDEHLQTIAAGSEVGKPGDTVQMIARYTLLSPQAETVEVLLLSHGQGLFALPLSPMARRMEYSLIAIDSAPVAARLSDLVCVSFARGTLITLPSGRQRGIESLDPGDRVLTRDHGAQQIRWVGRATLRAIGAFAPVVISKGVLGNAHDLIVSQHHRMFLYRPTRLPELPTAEVLVQAKHLVDGERIFLRDGGVVDYFSLIFDRHEIIYAEGIPSESLMVTEATVARLPGDLADAVAARFPDLRHDPHFGTEAGRGIAASLRQSLLGQPPVG</sequence>